<name>A0ABY6JZQ4_9ARAC</name>
<organism evidence="3 4">
    <name type="scientific">Cordylochernes scorpioides</name>
    <dbReference type="NCBI Taxonomy" id="51811"/>
    <lineage>
        <taxon>Eukaryota</taxon>
        <taxon>Metazoa</taxon>
        <taxon>Ecdysozoa</taxon>
        <taxon>Arthropoda</taxon>
        <taxon>Chelicerata</taxon>
        <taxon>Arachnida</taxon>
        <taxon>Pseudoscorpiones</taxon>
        <taxon>Cheliferoidea</taxon>
        <taxon>Chernetidae</taxon>
        <taxon>Cordylochernes</taxon>
    </lineage>
</organism>
<dbReference type="Gene3D" id="3.30.420.10">
    <property type="entry name" value="Ribonuclease H-like superfamily/Ribonuclease H"/>
    <property type="match status" value="1"/>
</dbReference>
<proteinExistence type="predicted"/>
<dbReference type="EMBL" id="CP092863">
    <property type="protein sequence ID" value="UYV62013.1"/>
    <property type="molecule type" value="Genomic_DNA"/>
</dbReference>
<sequence length="487" mass="55372">MASERKGKLNPMGKNFKSIDHIRCGPPPRFPRMCGTSLKTINNIIHKDLELDTRRKGKVHKLTPFHMKNRATNARKLYEEHLAGSRSEYTATLDEAWMYVTYCNGIRKICYIKRGNQVPDNWVHQCSETFPKGFMVVGVMTGRGVLPLIKVPSKVKVNSEFYIECVLKPVIEQLKDLYPGEMDKVFLHHDKSSSHTSNKTQQFLQEMKDTLGLNFIRNSDIPVKSPDASPLDFYGFGMLKQRLFNRRPKTEAGLWKAAKEEWSNVSLSKVKEVFAAWKAWGRGMGLHVPTPLNLKEGGVPRPEIGGFITPGGREWSITSAAMSPLSTTALCLLLAAQALASYSSYPPRPYKFGYEVDDGYYNRHHHKEESDSYGAKTGSYGYTDAHGIYRHVSYVADGHGYRAYVSTNEPGTAPQDPADVKMYAKPVAVYHKPAYYKPEPAYYKPEPAYYKPEPAYYKPEPAYKKPEPAYYKPEPAYNKPEITYKKY</sequence>
<dbReference type="Pfam" id="PF00379">
    <property type="entry name" value="Chitin_bind_4"/>
    <property type="match status" value="1"/>
</dbReference>
<dbReference type="InterPro" id="IPR050468">
    <property type="entry name" value="Cuticle_Struct_Prot"/>
</dbReference>
<dbReference type="InterPro" id="IPR036397">
    <property type="entry name" value="RNaseH_sf"/>
</dbReference>
<evidence type="ECO:0000256" key="1">
    <source>
        <dbReference type="ARBA" id="ARBA00022460"/>
    </source>
</evidence>
<protein>
    <submittedName>
        <fullName evidence="3">Uncharacterized protein</fullName>
    </submittedName>
</protein>
<dbReference type="Proteomes" id="UP001235939">
    <property type="component" value="Chromosome 01"/>
</dbReference>
<dbReference type="PANTHER" id="PTHR10380:SF173">
    <property type="entry name" value="CUTICULAR PROTEIN 47EF, ISOFORM C-RELATED"/>
    <property type="match status" value="1"/>
</dbReference>
<evidence type="ECO:0000313" key="4">
    <source>
        <dbReference type="Proteomes" id="UP001235939"/>
    </source>
</evidence>
<accession>A0ABY6JZQ4</accession>
<keyword evidence="1 2" id="KW-0193">Cuticle</keyword>
<dbReference type="PANTHER" id="PTHR10380">
    <property type="entry name" value="CUTICLE PROTEIN"/>
    <property type="match status" value="1"/>
</dbReference>
<evidence type="ECO:0000313" key="3">
    <source>
        <dbReference type="EMBL" id="UYV62013.1"/>
    </source>
</evidence>
<gene>
    <name evidence="3" type="ORF">LAZ67_1007498</name>
</gene>
<keyword evidence="4" id="KW-1185">Reference proteome</keyword>
<evidence type="ECO:0000256" key="2">
    <source>
        <dbReference type="PROSITE-ProRule" id="PRU00497"/>
    </source>
</evidence>
<reference evidence="3 4" key="1">
    <citation type="submission" date="2022-01" db="EMBL/GenBank/DDBJ databases">
        <title>A chromosomal length assembly of Cordylochernes scorpioides.</title>
        <authorList>
            <person name="Zeh D."/>
            <person name="Zeh J."/>
        </authorList>
    </citation>
    <scope>NUCLEOTIDE SEQUENCE [LARGE SCALE GENOMIC DNA]</scope>
    <source>
        <strain evidence="3">IN4F17</strain>
        <tissue evidence="3">Whole Body</tissue>
    </source>
</reference>
<dbReference type="PROSITE" id="PS51155">
    <property type="entry name" value="CHIT_BIND_RR_2"/>
    <property type="match status" value="1"/>
</dbReference>
<dbReference type="InterPro" id="IPR000618">
    <property type="entry name" value="Insect_cuticle"/>
</dbReference>